<evidence type="ECO:0000313" key="2">
    <source>
        <dbReference type="EMBL" id="KAH0435605.1"/>
    </source>
</evidence>
<gene>
    <name evidence="2" type="ORF">IEQ34_026554</name>
</gene>
<sequence>MSRWNGAGALCSVRLNRQKKGEEASAWPSGVRAKGDGSRGLDAGGDWDESRVCRVGRVAGCGQEHRQNVPEEHRQNVPEIILSYGNRNQTFNPDINKLQAVKGWGPISIITVDPFLGREFRKQSKERGIRLVQDFLKTTVGTVLLALLPCSARGRLRHRELRSRVWHSICSTVAVFDKGELQQNPFDSVHRAAIRHSAEGKISCGFVGKENNSNEIRFWVSELLDPSTGPVQPVHMGSACETEAGSPPPAEIGRSERPDGEI</sequence>
<protein>
    <submittedName>
        <fullName evidence="2">Uncharacterized protein</fullName>
    </submittedName>
</protein>
<organism evidence="2 3">
    <name type="scientific">Dendrobium chrysotoxum</name>
    <name type="common">Orchid</name>
    <dbReference type="NCBI Taxonomy" id="161865"/>
    <lineage>
        <taxon>Eukaryota</taxon>
        <taxon>Viridiplantae</taxon>
        <taxon>Streptophyta</taxon>
        <taxon>Embryophyta</taxon>
        <taxon>Tracheophyta</taxon>
        <taxon>Spermatophyta</taxon>
        <taxon>Magnoliopsida</taxon>
        <taxon>Liliopsida</taxon>
        <taxon>Asparagales</taxon>
        <taxon>Orchidaceae</taxon>
        <taxon>Epidendroideae</taxon>
        <taxon>Malaxideae</taxon>
        <taxon>Dendrobiinae</taxon>
        <taxon>Dendrobium</taxon>
    </lineage>
</organism>
<feature type="region of interest" description="Disordered" evidence="1">
    <location>
        <begin position="21"/>
        <end position="42"/>
    </location>
</feature>
<feature type="compositionally biased region" description="Basic and acidic residues" evidence="1">
    <location>
        <begin position="253"/>
        <end position="262"/>
    </location>
</feature>
<reference evidence="2 3" key="1">
    <citation type="journal article" date="2021" name="Hortic Res">
        <title>Chromosome-scale assembly of the Dendrobium chrysotoxum genome enhances the understanding of orchid evolution.</title>
        <authorList>
            <person name="Zhang Y."/>
            <person name="Zhang G.Q."/>
            <person name="Zhang D."/>
            <person name="Liu X.D."/>
            <person name="Xu X.Y."/>
            <person name="Sun W.H."/>
            <person name="Yu X."/>
            <person name="Zhu X."/>
            <person name="Wang Z.W."/>
            <person name="Zhao X."/>
            <person name="Zhong W.Y."/>
            <person name="Chen H."/>
            <person name="Yin W.L."/>
            <person name="Huang T."/>
            <person name="Niu S.C."/>
            <person name="Liu Z.J."/>
        </authorList>
    </citation>
    <scope>NUCLEOTIDE SEQUENCE [LARGE SCALE GENOMIC DNA]</scope>
    <source>
        <strain evidence="2">Lindl</strain>
    </source>
</reference>
<proteinExistence type="predicted"/>
<dbReference type="EMBL" id="JAGFBR010000765">
    <property type="protein sequence ID" value="KAH0435605.1"/>
    <property type="molecule type" value="Genomic_DNA"/>
</dbReference>
<dbReference type="Proteomes" id="UP000775213">
    <property type="component" value="Unassembled WGS sequence"/>
</dbReference>
<evidence type="ECO:0000256" key="1">
    <source>
        <dbReference type="SAM" id="MobiDB-lite"/>
    </source>
</evidence>
<feature type="region of interest" description="Disordered" evidence="1">
    <location>
        <begin position="230"/>
        <end position="262"/>
    </location>
</feature>
<comment type="caution">
    <text evidence="2">The sequence shown here is derived from an EMBL/GenBank/DDBJ whole genome shotgun (WGS) entry which is preliminary data.</text>
</comment>
<dbReference type="AlphaFoldDB" id="A0AAV7FM34"/>
<name>A0AAV7FM34_DENCH</name>
<evidence type="ECO:0000313" key="3">
    <source>
        <dbReference type="Proteomes" id="UP000775213"/>
    </source>
</evidence>
<accession>A0AAV7FM34</accession>
<keyword evidence="3" id="KW-1185">Reference proteome</keyword>